<dbReference type="GO" id="GO:0008892">
    <property type="term" value="F:guanine deaminase activity"/>
    <property type="evidence" value="ECO:0007669"/>
    <property type="project" value="UniProtKB-UniRule"/>
</dbReference>
<dbReference type="SUPFAM" id="SSF51556">
    <property type="entry name" value="Metallo-dependent hydrolases"/>
    <property type="match status" value="1"/>
</dbReference>
<dbReference type="Pfam" id="PF01979">
    <property type="entry name" value="Amidohydro_1"/>
    <property type="match status" value="1"/>
</dbReference>
<evidence type="ECO:0000256" key="8">
    <source>
        <dbReference type="RuleBase" id="RU366009"/>
    </source>
</evidence>
<keyword evidence="4 8" id="KW-0378">Hydrolase</keyword>
<dbReference type="GO" id="GO:0005829">
    <property type="term" value="C:cytosol"/>
    <property type="evidence" value="ECO:0007669"/>
    <property type="project" value="TreeGrafter"/>
</dbReference>
<keyword evidence="11" id="KW-1185">Reference proteome</keyword>
<gene>
    <name evidence="10" type="ORF">LPJ64_002113</name>
</gene>
<dbReference type="InterPro" id="IPR051607">
    <property type="entry name" value="Metallo-dep_hydrolases"/>
</dbReference>
<dbReference type="Gene3D" id="3.20.20.140">
    <property type="entry name" value="Metal-dependent hydrolases"/>
    <property type="match status" value="1"/>
</dbReference>
<dbReference type="InterPro" id="IPR032466">
    <property type="entry name" value="Metal_Hydrolase"/>
</dbReference>
<dbReference type="NCBIfam" id="TIGR02967">
    <property type="entry name" value="guan_deamin"/>
    <property type="match status" value="1"/>
</dbReference>
<dbReference type="GO" id="GO:0006147">
    <property type="term" value="P:guanine catabolic process"/>
    <property type="evidence" value="ECO:0007669"/>
    <property type="project" value="UniProtKB-UniRule"/>
</dbReference>
<evidence type="ECO:0000256" key="3">
    <source>
        <dbReference type="ARBA" id="ARBA00022723"/>
    </source>
</evidence>
<organism evidence="10 11">
    <name type="scientific">Coemansia asiatica</name>
    <dbReference type="NCBI Taxonomy" id="1052880"/>
    <lineage>
        <taxon>Eukaryota</taxon>
        <taxon>Fungi</taxon>
        <taxon>Fungi incertae sedis</taxon>
        <taxon>Zoopagomycota</taxon>
        <taxon>Kickxellomycotina</taxon>
        <taxon>Kickxellomycetes</taxon>
        <taxon>Kickxellales</taxon>
        <taxon>Kickxellaceae</taxon>
        <taxon>Coemansia</taxon>
    </lineage>
</organism>
<evidence type="ECO:0000256" key="2">
    <source>
        <dbReference type="ARBA" id="ARBA00006745"/>
    </source>
</evidence>
<feature type="domain" description="Amidohydrolase-related" evidence="9">
    <location>
        <begin position="82"/>
        <end position="476"/>
    </location>
</feature>
<evidence type="ECO:0000256" key="7">
    <source>
        <dbReference type="ARBA" id="ARBA00056079"/>
    </source>
</evidence>
<evidence type="ECO:0000313" key="10">
    <source>
        <dbReference type="EMBL" id="KAJ1646418.1"/>
    </source>
</evidence>
<dbReference type="AlphaFoldDB" id="A0A9W7XMS9"/>
<evidence type="ECO:0000256" key="4">
    <source>
        <dbReference type="ARBA" id="ARBA00022801"/>
    </source>
</evidence>
<protein>
    <recommendedName>
        <fullName evidence="8">Guanine deaminase</fullName>
        <shortName evidence="8">Guanase</shortName>
        <ecNumber evidence="8">3.5.4.3</ecNumber>
    </recommendedName>
    <alternativeName>
        <fullName evidence="8">Guanine aminohydrolase</fullName>
    </alternativeName>
</protein>
<evidence type="ECO:0000256" key="1">
    <source>
        <dbReference type="ARBA" id="ARBA00004984"/>
    </source>
</evidence>
<comment type="cofactor">
    <cofactor evidence="8">
        <name>Zn(2+)</name>
        <dbReference type="ChEBI" id="CHEBI:29105"/>
    </cofactor>
    <text evidence="8">Binds 1 zinc ion per subunit.</text>
</comment>
<evidence type="ECO:0000259" key="9">
    <source>
        <dbReference type="Pfam" id="PF01979"/>
    </source>
</evidence>
<dbReference type="PANTHER" id="PTHR11271:SF6">
    <property type="entry name" value="GUANINE DEAMINASE"/>
    <property type="match status" value="1"/>
</dbReference>
<dbReference type="FunFam" id="3.20.20.140:FF:000022">
    <property type="entry name" value="Guanine deaminase"/>
    <property type="match status" value="1"/>
</dbReference>
<keyword evidence="3 8" id="KW-0479">Metal-binding</keyword>
<dbReference type="GO" id="GO:0008270">
    <property type="term" value="F:zinc ion binding"/>
    <property type="evidence" value="ECO:0007669"/>
    <property type="project" value="UniProtKB-UniRule"/>
</dbReference>
<comment type="pathway">
    <text evidence="1 8">Purine metabolism; guanine degradation; xanthine from guanine: step 1/1.</text>
</comment>
<dbReference type="EMBL" id="JANBOH010000062">
    <property type="protein sequence ID" value="KAJ1646418.1"/>
    <property type="molecule type" value="Genomic_DNA"/>
</dbReference>
<sequence>MSSPKYSVFFGCLVDTPSLNELRIRTNGALGVDQTTGRIIGIGDDVTDSSTGSAEALVASWTGSQASVKGDVQVTVLSSDQFLLPGLIDTHTHAPQFAFLGIGHDLPLMDWLEKYTFKHESSFKDIELARNFYSGAINRVISNGVTFAAYYGTIHVESNRILADTIRKAGQRAFVGKVCMDVNSPSYYSESTAESIAGTEQFVKAVLGDQGNESGARLVTPIVTPRFAPTCSMESLRGLGDVARRYQLPVQSHLCENPSEVAFVKQLFPDCTSYADVYHRAGLLGKRSIMAHCVHMGAEDIRLLRESGACVSHCPTSNFALGSGIADVRRLMNNGIPVGLGTDVGGGYTPSILDAMRMAAAANRALIAGRRDRGEILEGRDGVPLEAGEAVFLATQGGARVMGMADQLGSLDSGKLFDAIVVDLNVPLSPVPAVSSTPAVKCLEDHPDEAWRVRLEQFVFLADDRNITRVYVNGNLIHAKQT</sequence>
<accession>A0A9W7XMS9</accession>
<dbReference type="PANTHER" id="PTHR11271">
    <property type="entry name" value="GUANINE DEAMINASE"/>
    <property type="match status" value="1"/>
</dbReference>
<comment type="function">
    <text evidence="7 8">Catalyzes the hydrolytic deamination of guanine, producing xanthine and ammonia.</text>
</comment>
<dbReference type="Gene3D" id="2.30.40.10">
    <property type="entry name" value="Urease, subunit C, domain 1"/>
    <property type="match status" value="1"/>
</dbReference>
<comment type="caution">
    <text evidence="10">The sequence shown here is derived from an EMBL/GenBank/DDBJ whole genome shotgun (WGS) entry which is preliminary data.</text>
</comment>
<reference evidence="10" key="1">
    <citation type="submission" date="2022-07" db="EMBL/GenBank/DDBJ databases">
        <title>Phylogenomic reconstructions and comparative analyses of Kickxellomycotina fungi.</title>
        <authorList>
            <person name="Reynolds N.K."/>
            <person name="Stajich J.E."/>
            <person name="Barry K."/>
            <person name="Grigoriev I.V."/>
            <person name="Crous P."/>
            <person name="Smith M.E."/>
        </authorList>
    </citation>
    <scope>NUCLEOTIDE SEQUENCE</scope>
    <source>
        <strain evidence="10">NBRC 105413</strain>
    </source>
</reference>
<dbReference type="Proteomes" id="UP001145021">
    <property type="component" value="Unassembled WGS sequence"/>
</dbReference>
<name>A0A9W7XMS9_9FUNG</name>
<dbReference type="InterPro" id="IPR011059">
    <property type="entry name" value="Metal-dep_hydrolase_composite"/>
</dbReference>
<evidence type="ECO:0000256" key="5">
    <source>
        <dbReference type="ARBA" id="ARBA00022833"/>
    </source>
</evidence>
<dbReference type="EC" id="3.5.4.3" evidence="8"/>
<comment type="similarity">
    <text evidence="2 8">Belongs to the metallo-dependent hydrolases superfamily. ATZ/TRZ family.</text>
</comment>
<evidence type="ECO:0000313" key="11">
    <source>
        <dbReference type="Proteomes" id="UP001145021"/>
    </source>
</evidence>
<proteinExistence type="inferred from homology"/>
<dbReference type="InterPro" id="IPR006680">
    <property type="entry name" value="Amidohydro-rel"/>
</dbReference>
<dbReference type="InterPro" id="IPR014311">
    <property type="entry name" value="Guanine_deaminase"/>
</dbReference>
<comment type="catalytic activity">
    <reaction evidence="6 8">
        <text>guanine + H2O + H(+) = xanthine + NH4(+)</text>
        <dbReference type="Rhea" id="RHEA:14665"/>
        <dbReference type="ChEBI" id="CHEBI:15377"/>
        <dbReference type="ChEBI" id="CHEBI:15378"/>
        <dbReference type="ChEBI" id="CHEBI:16235"/>
        <dbReference type="ChEBI" id="CHEBI:17712"/>
        <dbReference type="ChEBI" id="CHEBI:28938"/>
        <dbReference type="EC" id="3.5.4.3"/>
    </reaction>
</comment>
<evidence type="ECO:0000256" key="6">
    <source>
        <dbReference type="ARBA" id="ARBA00051148"/>
    </source>
</evidence>
<keyword evidence="5 8" id="KW-0862">Zinc</keyword>
<dbReference type="SUPFAM" id="SSF51338">
    <property type="entry name" value="Composite domain of metallo-dependent hydrolases"/>
    <property type="match status" value="1"/>
</dbReference>